<feature type="domain" description="DUF7730" evidence="2">
    <location>
        <begin position="272"/>
        <end position="395"/>
    </location>
</feature>
<dbReference type="AlphaFoldDB" id="A0AA39QTX1"/>
<accession>A0AA39QTX1</accession>
<dbReference type="PANTHER" id="PTHR38790:SF4">
    <property type="entry name" value="2EXR DOMAIN-CONTAINING PROTEIN"/>
    <property type="match status" value="1"/>
</dbReference>
<sequence length="527" mass="59243">MDLHESTPRKYDLDIDYWVSPFRKPSHHALREAAGRIESPPTTSSPRPMGLQDGTPSKQDGDGGANTFNMTSRTQLTKASQSRNPQIPSEAATIDSQNCIDSKQDIDLGPRRVIMPSLTQRTPGRLSLVNPPPLLPGMLGPQKGPSSKSNEDIRSSQSQRPPRAVGERASPLKIPTIPSRAGLQGPHNETPRNLDENLDPRPFEVASRAQSKKARQPRSVPVLRRPPRMRPRDRFDVLRPDPYRAPSRVQREAVFKAAERLRALEPCITVPFLEFPAELRLIIYEHALTSQSPITPRLRRAQKAESKDAQADAAESSAQANASSLALLQTCRLVNREARPVYYASNTFRFTSAKDLAFFLHHTGPGLLNEVRKLHIEGLVTFKPLFTEKDLERLRTQGYTEARCQRLRSMRTGRLGDDADAAAILLKQCPRLHRIHLVMASRYEKCHIIWLLKMTGFIRTIVILVDHSHWAVRLADSQVSAAEWYKVLAAAFADAQSRRALFPDLGEGQQRCIDVDLDMNYNLNELQ</sequence>
<gene>
    <name evidence="3" type="ORF">JMJ35_008474</name>
</gene>
<evidence type="ECO:0000313" key="4">
    <source>
        <dbReference type="Proteomes" id="UP001166286"/>
    </source>
</evidence>
<feature type="region of interest" description="Disordered" evidence="1">
    <location>
        <begin position="32"/>
        <end position="104"/>
    </location>
</feature>
<dbReference type="PANTHER" id="PTHR38790">
    <property type="entry name" value="2EXR DOMAIN-CONTAINING PROTEIN-RELATED"/>
    <property type="match status" value="1"/>
</dbReference>
<dbReference type="EMBL" id="JAFEKC020000019">
    <property type="protein sequence ID" value="KAK0509103.1"/>
    <property type="molecule type" value="Genomic_DNA"/>
</dbReference>
<reference evidence="3" key="1">
    <citation type="submission" date="2023-03" db="EMBL/GenBank/DDBJ databases">
        <title>Complete genome of Cladonia borealis.</title>
        <authorList>
            <person name="Park H."/>
        </authorList>
    </citation>
    <scope>NUCLEOTIDE SEQUENCE</scope>
    <source>
        <strain evidence="3">ANT050790</strain>
    </source>
</reference>
<name>A0AA39QTX1_9LECA</name>
<protein>
    <recommendedName>
        <fullName evidence="2">DUF7730 domain-containing protein</fullName>
    </recommendedName>
</protein>
<organism evidence="3 4">
    <name type="scientific">Cladonia borealis</name>
    <dbReference type="NCBI Taxonomy" id="184061"/>
    <lineage>
        <taxon>Eukaryota</taxon>
        <taxon>Fungi</taxon>
        <taxon>Dikarya</taxon>
        <taxon>Ascomycota</taxon>
        <taxon>Pezizomycotina</taxon>
        <taxon>Lecanoromycetes</taxon>
        <taxon>OSLEUM clade</taxon>
        <taxon>Lecanoromycetidae</taxon>
        <taxon>Lecanorales</taxon>
        <taxon>Lecanorineae</taxon>
        <taxon>Cladoniaceae</taxon>
        <taxon>Cladonia</taxon>
    </lineage>
</organism>
<feature type="compositionally biased region" description="Low complexity" evidence="1">
    <location>
        <begin position="136"/>
        <end position="145"/>
    </location>
</feature>
<feature type="compositionally biased region" description="Polar residues" evidence="1">
    <location>
        <begin position="66"/>
        <end position="87"/>
    </location>
</feature>
<proteinExistence type="predicted"/>
<dbReference type="Proteomes" id="UP001166286">
    <property type="component" value="Unassembled WGS sequence"/>
</dbReference>
<evidence type="ECO:0000259" key="2">
    <source>
        <dbReference type="Pfam" id="PF24864"/>
    </source>
</evidence>
<evidence type="ECO:0000256" key="1">
    <source>
        <dbReference type="SAM" id="MobiDB-lite"/>
    </source>
</evidence>
<feature type="region of interest" description="Disordered" evidence="1">
    <location>
        <begin position="295"/>
        <end position="315"/>
    </location>
</feature>
<dbReference type="InterPro" id="IPR056632">
    <property type="entry name" value="DUF7730"/>
</dbReference>
<keyword evidence="4" id="KW-1185">Reference proteome</keyword>
<evidence type="ECO:0000313" key="3">
    <source>
        <dbReference type="EMBL" id="KAK0509103.1"/>
    </source>
</evidence>
<comment type="caution">
    <text evidence="3">The sequence shown here is derived from an EMBL/GenBank/DDBJ whole genome shotgun (WGS) entry which is preliminary data.</text>
</comment>
<feature type="compositionally biased region" description="Basic and acidic residues" evidence="1">
    <location>
        <begin position="230"/>
        <end position="241"/>
    </location>
</feature>
<dbReference type="Pfam" id="PF24864">
    <property type="entry name" value="DUF7730"/>
    <property type="match status" value="1"/>
</dbReference>
<feature type="compositionally biased region" description="Basic and acidic residues" evidence="1">
    <location>
        <begin position="189"/>
        <end position="202"/>
    </location>
</feature>
<feature type="region of interest" description="Disordered" evidence="1">
    <location>
        <begin position="117"/>
        <end position="241"/>
    </location>
</feature>